<proteinExistence type="predicted"/>
<evidence type="ECO:0000313" key="2">
    <source>
        <dbReference type="EMBL" id="KAJ7620351.1"/>
    </source>
</evidence>
<feature type="compositionally biased region" description="Low complexity" evidence="1">
    <location>
        <begin position="350"/>
        <end position="360"/>
    </location>
</feature>
<evidence type="ECO:0000256" key="1">
    <source>
        <dbReference type="SAM" id="MobiDB-lite"/>
    </source>
</evidence>
<feature type="compositionally biased region" description="Low complexity" evidence="1">
    <location>
        <begin position="322"/>
        <end position="331"/>
    </location>
</feature>
<protein>
    <submittedName>
        <fullName evidence="2">Uncharacterized protein</fullName>
    </submittedName>
</protein>
<sequence length="486" mass="51708">MDSDVVLELPHVAPTYQQTASSSKFSMNRFIPRANTVSGNSQHRPSVSVSNASVRVVGRGGVGSRLRTLPSTDSASTSTSLPVTSHARRVPEGTRIMGRGGAGARPRQLESTTSFEDPRHPVPSPPAIVSTPTPAAPNPNQPPLHSKVVYRPTGRGGAGSRQPEVKTPSDPSKPRKGVKSLWKGKGRETDAVRPGMDALGQLTRVDSIATVISDIAFAPAPAERVPPGSSSSRTAHGFSKLARTLGMDDALGAMSARARAPRALRRGSISTLSTMDSSSSSRRDSGIEFLAGGGQQTYAASYLDLDVNEWARAMEMQRLASISAAPTTSRSPPRRPKTTSSHSYDDTDSDITTTDDSSILHTSDAQSISFSTRTSTSTSSAQLHAHPSFGSDISEDGASISNSVSSVDDDVEEDVVWSRSLTPTPRAMPGEEEEKPSEHTDGHDAYVVSPAWDGLLVRDEPAHGWSGQWNQRDMKDVLRGLRGLRA</sequence>
<dbReference type="Proteomes" id="UP001221142">
    <property type="component" value="Unassembled WGS sequence"/>
</dbReference>
<keyword evidence="3" id="KW-1185">Reference proteome</keyword>
<evidence type="ECO:0000313" key="3">
    <source>
        <dbReference type="Proteomes" id="UP001221142"/>
    </source>
</evidence>
<feature type="region of interest" description="Disordered" evidence="1">
    <location>
        <begin position="60"/>
        <end position="192"/>
    </location>
</feature>
<feature type="compositionally biased region" description="Basic residues" evidence="1">
    <location>
        <begin position="174"/>
        <end position="184"/>
    </location>
</feature>
<dbReference type="AlphaFoldDB" id="A0AAD7BGP0"/>
<accession>A0AAD7BGP0</accession>
<organism evidence="2 3">
    <name type="scientific">Roridomyces roridus</name>
    <dbReference type="NCBI Taxonomy" id="1738132"/>
    <lineage>
        <taxon>Eukaryota</taxon>
        <taxon>Fungi</taxon>
        <taxon>Dikarya</taxon>
        <taxon>Basidiomycota</taxon>
        <taxon>Agaricomycotina</taxon>
        <taxon>Agaricomycetes</taxon>
        <taxon>Agaricomycetidae</taxon>
        <taxon>Agaricales</taxon>
        <taxon>Marasmiineae</taxon>
        <taxon>Mycenaceae</taxon>
        <taxon>Roridomyces</taxon>
    </lineage>
</organism>
<feature type="compositionally biased region" description="Polar residues" evidence="1">
    <location>
        <begin position="69"/>
        <end position="83"/>
    </location>
</feature>
<name>A0AAD7BGP0_9AGAR</name>
<feature type="compositionally biased region" description="Low complexity" evidence="1">
    <location>
        <begin position="266"/>
        <end position="280"/>
    </location>
</feature>
<feature type="compositionally biased region" description="Low complexity" evidence="1">
    <location>
        <begin position="396"/>
        <end position="406"/>
    </location>
</feature>
<feature type="region of interest" description="Disordered" evidence="1">
    <location>
        <begin position="379"/>
        <end position="445"/>
    </location>
</feature>
<gene>
    <name evidence="2" type="ORF">FB45DRAFT_150035</name>
</gene>
<comment type="caution">
    <text evidence="2">The sequence shown here is derived from an EMBL/GenBank/DDBJ whole genome shotgun (WGS) entry which is preliminary data.</text>
</comment>
<feature type="region of interest" description="Disordered" evidence="1">
    <location>
        <begin position="322"/>
        <end position="360"/>
    </location>
</feature>
<feature type="region of interest" description="Disordered" evidence="1">
    <location>
        <begin position="265"/>
        <end position="288"/>
    </location>
</feature>
<dbReference type="EMBL" id="JARKIF010000017">
    <property type="protein sequence ID" value="KAJ7620351.1"/>
    <property type="molecule type" value="Genomic_DNA"/>
</dbReference>
<reference evidence="2" key="1">
    <citation type="submission" date="2023-03" db="EMBL/GenBank/DDBJ databases">
        <title>Massive genome expansion in bonnet fungi (Mycena s.s.) driven by repeated elements and novel gene families across ecological guilds.</title>
        <authorList>
            <consortium name="Lawrence Berkeley National Laboratory"/>
            <person name="Harder C.B."/>
            <person name="Miyauchi S."/>
            <person name="Viragh M."/>
            <person name="Kuo A."/>
            <person name="Thoen E."/>
            <person name="Andreopoulos B."/>
            <person name="Lu D."/>
            <person name="Skrede I."/>
            <person name="Drula E."/>
            <person name="Henrissat B."/>
            <person name="Morin E."/>
            <person name="Kohler A."/>
            <person name="Barry K."/>
            <person name="LaButti K."/>
            <person name="Morin E."/>
            <person name="Salamov A."/>
            <person name="Lipzen A."/>
            <person name="Mereny Z."/>
            <person name="Hegedus B."/>
            <person name="Baldrian P."/>
            <person name="Stursova M."/>
            <person name="Weitz H."/>
            <person name="Taylor A."/>
            <person name="Grigoriev I.V."/>
            <person name="Nagy L.G."/>
            <person name="Martin F."/>
            <person name="Kauserud H."/>
        </authorList>
    </citation>
    <scope>NUCLEOTIDE SEQUENCE</scope>
    <source>
        <strain evidence="2">9284</strain>
    </source>
</reference>